<name>A0A6A6H6F4_VIRVR</name>
<feature type="compositionally biased region" description="Basic and acidic residues" evidence="1">
    <location>
        <begin position="343"/>
        <end position="361"/>
    </location>
</feature>
<keyword evidence="4" id="KW-1185">Reference proteome</keyword>
<dbReference type="EMBL" id="ML991806">
    <property type="protein sequence ID" value="KAF2233459.1"/>
    <property type="molecule type" value="Genomic_DNA"/>
</dbReference>
<feature type="domain" description="AMP-activated protein kinase glycogen-binding" evidence="2">
    <location>
        <begin position="35"/>
        <end position="124"/>
    </location>
</feature>
<feature type="region of interest" description="Disordered" evidence="1">
    <location>
        <begin position="539"/>
        <end position="601"/>
    </location>
</feature>
<feature type="compositionally biased region" description="Polar residues" evidence="1">
    <location>
        <begin position="15"/>
        <end position="32"/>
    </location>
</feature>
<dbReference type="InterPro" id="IPR013783">
    <property type="entry name" value="Ig-like_fold"/>
</dbReference>
<feature type="compositionally biased region" description="Low complexity" evidence="1">
    <location>
        <begin position="389"/>
        <end position="402"/>
    </location>
</feature>
<dbReference type="InterPro" id="IPR014756">
    <property type="entry name" value="Ig_E-set"/>
</dbReference>
<feature type="compositionally biased region" description="Acidic residues" evidence="1">
    <location>
        <begin position="419"/>
        <end position="430"/>
    </location>
</feature>
<feature type="region of interest" description="Disordered" evidence="1">
    <location>
        <begin position="1"/>
        <end position="32"/>
    </location>
</feature>
<feature type="region of interest" description="Disordered" evidence="1">
    <location>
        <begin position="167"/>
        <end position="456"/>
    </location>
</feature>
<feature type="region of interest" description="Disordered" evidence="1">
    <location>
        <begin position="127"/>
        <end position="149"/>
    </location>
</feature>
<dbReference type="OrthoDB" id="5350410at2759"/>
<dbReference type="InterPro" id="IPR032640">
    <property type="entry name" value="AMPK1_CBM"/>
</dbReference>
<gene>
    <name evidence="3" type="ORF">EV356DRAFT_201885</name>
</gene>
<dbReference type="CDD" id="cd02859">
    <property type="entry name" value="E_set_AMPKbeta_like_N"/>
    <property type="match status" value="1"/>
</dbReference>
<reference evidence="3" key="1">
    <citation type="journal article" date="2020" name="Stud. Mycol.">
        <title>101 Dothideomycetes genomes: a test case for predicting lifestyles and emergence of pathogens.</title>
        <authorList>
            <person name="Haridas S."/>
            <person name="Albert R."/>
            <person name="Binder M."/>
            <person name="Bloem J."/>
            <person name="Labutti K."/>
            <person name="Salamov A."/>
            <person name="Andreopoulos B."/>
            <person name="Baker S."/>
            <person name="Barry K."/>
            <person name="Bills G."/>
            <person name="Bluhm B."/>
            <person name="Cannon C."/>
            <person name="Castanera R."/>
            <person name="Culley D."/>
            <person name="Daum C."/>
            <person name="Ezra D."/>
            <person name="Gonzalez J."/>
            <person name="Henrissat B."/>
            <person name="Kuo A."/>
            <person name="Liang C."/>
            <person name="Lipzen A."/>
            <person name="Lutzoni F."/>
            <person name="Magnuson J."/>
            <person name="Mondo S."/>
            <person name="Nolan M."/>
            <person name="Ohm R."/>
            <person name="Pangilinan J."/>
            <person name="Park H.-J."/>
            <person name="Ramirez L."/>
            <person name="Alfaro M."/>
            <person name="Sun H."/>
            <person name="Tritt A."/>
            <person name="Yoshinaga Y."/>
            <person name="Zwiers L.-H."/>
            <person name="Turgeon B."/>
            <person name="Goodwin S."/>
            <person name="Spatafora J."/>
            <person name="Crous P."/>
            <person name="Grigoriev I."/>
        </authorList>
    </citation>
    <scope>NUCLEOTIDE SEQUENCE</scope>
    <source>
        <strain evidence="3">Tuck. ex Michener</strain>
    </source>
</reference>
<feature type="compositionally biased region" description="Polar residues" evidence="1">
    <location>
        <begin position="403"/>
        <end position="412"/>
    </location>
</feature>
<sequence length="671" mass="73603">MMSDPSIRKKPSWVEPTQNQALYNPSHPSTTKQTVRITYSKKGTQAPVYITTSLSSPPWEPLEMAYESKGENLEFSRYFKDVEEGTHQYKFRLGPGDWWVLDENASTVHDDNGNENNILVVRAESPTDHHLQDSDMNDSSEPQNDMDGAVTKKTSEVPAVVIDKADAEPAHGDDLGPGASEGQKIAHKMRAADAEPDKVNVHPTASEDRQNEASSKLGEHEELNSTASRDSVYENAPPLFAHERMSDSFSENEFDSLDTTTDSPQNWSRASQDPEFAATVVSGSQTHDESPNEGPPLFTHECASSQEDLPESYLKPGTMRTPPRRPSTLKNVELASDDEDVEERSRDPSIERFPDTREDIMMHLQQTGSRLGHDDSDRVEGTPPSPLMSSRTDSPTRPRSASNNSHHTTSPLNGIVEDPIAEDDEIDNDNGEGRDSLSSSGAPIKEHSKASTLAPITNSFQEEIAVLKKPADRGQLNLNTTTPAVLSPPTPPMTPEEALKASQHAFAASSRSTQDYDRTKIPDDLADNQGLIAKAPIANGNTISGDTIAPTPLIDSTLRQRRPNPDGNLDEDYIAESDRKSSSSDSKGRALSPSSHSPLLPKEKEENMLRILWHTLFGSWLNPLSHWIANLCGGRRNTAGIMAIGLCAALATGFYMRTSDVRTSLGQARWN</sequence>
<proteinExistence type="predicted"/>
<organism evidence="3 4">
    <name type="scientific">Viridothelium virens</name>
    <name type="common">Speckled blister lichen</name>
    <name type="synonym">Trypethelium virens</name>
    <dbReference type="NCBI Taxonomy" id="1048519"/>
    <lineage>
        <taxon>Eukaryota</taxon>
        <taxon>Fungi</taxon>
        <taxon>Dikarya</taxon>
        <taxon>Ascomycota</taxon>
        <taxon>Pezizomycotina</taxon>
        <taxon>Dothideomycetes</taxon>
        <taxon>Dothideomycetes incertae sedis</taxon>
        <taxon>Trypetheliales</taxon>
        <taxon>Trypetheliaceae</taxon>
        <taxon>Viridothelium</taxon>
    </lineage>
</organism>
<evidence type="ECO:0000313" key="4">
    <source>
        <dbReference type="Proteomes" id="UP000800092"/>
    </source>
</evidence>
<dbReference type="SUPFAM" id="SSF81296">
    <property type="entry name" value="E set domains"/>
    <property type="match status" value="1"/>
</dbReference>
<protein>
    <recommendedName>
        <fullName evidence="2">AMP-activated protein kinase glycogen-binding domain-containing protein</fullName>
    </recommendedName>
</protein>
<dbReference type="AlphaFoldDB" id="A0A6A6H6F4"/>
<feature type="compositionally biased region" description="Basic and acidic residues" evidence="1">
    <location>
        <begin position="576"/>
        <end position="588"/>
    </location>
</feature>
<feature type="compositionally biased region" description="Basic and acidic residues" evidence="1">
    <location>
        <begin position="371"/>
        <end position="380"/>
    </location>
</feature>
<feature type="compositionally biased region" description="Basic and acidic residues" evidence="1">
    <location>
        <begin position="190"/>
        <end position="223"/>
    </location>
</feature>
<feature type="region of interest" description="Disordered" evidence="1">
    <location>
        <begin position="474"/>
        <end position="522"/>
    </location>
</feature>
<feature type="compositionally biased region" description="Polar residues" evidence="1">
    <location>
        <begin position="257"/>
        <end position="271"/>
    </location>
</feature>
<accession>A0A6A6H6F4</accession>
<evidence type="ECO:0000256" key="1">
    <source>
        <dbReference type="SAM" id="MobiDB-lite"/>
    </source>
</evidence>
<dbReference type="Pfam" id="PF16561">
    <property type="entry name" value="AMPK1_CBM"/>
    <property type="match status" value="1"/>
</dbReference>
<feature type="compositionally biased region" description="Low complexity" evidence="1">
    <location>
        <begin position="591"/>
        <end position="600"/>
    </location>
</feature>
<dbReference type="Proteomes" id="UP000800092">
    <property type="component" value="Unassembled WGS sequence"/>
</dbReference>
<evidence type="ECO:0000259" key="2">
    <source>
        <dbReference type="Pfam" id="PF16561"/>
    </source>
</evidence>
<evidence type="ECO:0000313" key="3">
    <source>
        <dbReference type="EMBL" id="KAF2233459.1"/>
    </source>
</evidence>
<dbReference type="Gene3D" id="2.60.40.10">
    <property type="entry name" value="Immunoglobulins"/>
    <property type="match status" value="1"/>
</dbReference>